<accession>A1S9V6</accession>
<dbReference type="HOGENOM" id="CLU_952809_0_0_6"/>
<keyword evidence="2" id="KW-1133">Transmembrane helix</keyword>
<keyword evidence="2" id="KW-0472">Membrane</keyword>
<dbReference type="AlphaFoldDB" id="A1S9V6"/>
<dbReference type="OrthoDB" id="5109485at2"/>
<evidence type="ECO:0000256" key="2">
    <source>
        <dbReference type="SAM" id="Phobius"/>
    </source>
</evidence>
<sequence>MPEELISYLQLGSNAFALIVAGWIYAAYIKNLNSSLQSKDEQVKAVEKNNAFLKEQISALEKKSPENIEKILNERIKIREEEITRLSEDKKSHESELSTKSQEVKRLRSDLEKSKDIRRTMDLLELDLEEEDDDFRLFSADAKYEIEEMGMVAVDSGQLMITDPCYINSEWQDDEFEDIRLLKDTETGEIYQFRKDFSNYEEKISGFDQTVNELKASGRLEAIEIENSDKINFSYAGACYATMSEKGYGEMPFKLGHMGAGIAVTTVMGDGMYPVYAEKYDGKIVRVYCNLL</sequence>
<dbReference type="Proteomes" id="UP000009175">
    <property type="component" value="Chromosome"/>
</dbReference>
<organism evidence="3 4">
    <name type="scientific">Shewanella amazonensis (strain ATCC BAA-1098 / SB2B)</name>
    <dbReference type="NCBI Taxonomy" id="326297"/>
    <lineage>
        <taxon>Bacteria</taxon>
        <taxon>Pseudomonadati</taxon>
        <taxon>Pseudomonadota</taxon>
        <taxon>Gammaproteobacteria</taxon>
        <taxon>Alteromonadales</taxon>
        <taxon>Shewanellaceae</taxon>
        <taxon>Shewanella</taxon>
    </lineage>
</organism>
<feature type="coiled-coil region" evidence="1">
    <location>
        <begin position="29"/>
        <end position="110"/>
    </location>
</feature>
<evidence type="ECO:0000313" key="4">
    <source>
        <dbReference type="Proteomes" id="UP000009175"/>
    </source>
</evidence>
<dbReference type="RefSeq" id="WP_011761067.1">
    <property type="nucleotide sequence ID" value="NC_008700.1"/>
</dbReference>
<proteinExistence type="predicted"/>
<protein>
    <submittedName>
        <fullName evidence="3">Uncharacterized protein</fullName>
    </submittedName>
</protein>
<keyword evidence="4" id="KW-1185">Reference proteome</keyword>
<dbReference type="EMBL" id="CP000507">
    <property type="protein sequence ID" value="ABM01163.1"/>
    <property type="molecule type" value="Genomic_DNA"/>
</dbReference>
<evidence type="ECO:0000256" key="1">
    <source>
        <dbReference type="SAM" id="Coils"/>
    </source>
</evidence>
<dbReference type="KEGG" id="saz:Sama_2960"/>
<keyword evidence="2" id="KW-0812">Transmembrane</keyword>
<feature type="transmembrane region" description="Helical" evidence="2">
    <location>
        <begin position="6"/>
        <end position="29"/>
    </location>
</feature>
<gene>
    <name evidence="3" type="ordered locus">Sama_2960</name>
</gene>
<name>A1S9V6_SHEAM</name>
<evidence type="ECO:0000313" key="3">
    <source>
        <dbReference type="EMBL" id="ABM01163.1"/>
    </source>
</evidence>
<dbReference type="eggNOG" id="ENOG5033YMQ">
    <property type="taxonomic scope" value="Bacteria"/>
</dbReference>
<reference evidence="3 4" key="1">
    <citation type="submission" date="2006-12" db="EMBL/GenBank/DDBJ databases">
        <title>Complete sequence of Shewanella amazonensis SB2B.</title>
        <authorList>
            <consortium name="US DOE Joint Genome Institute"/>
            <person name="Copeland A."/>
            <person name="Lucas S."/>
            <person name="Lapidus A."/>
            <person name="Barry K."/>
            <person name="Detter J.C."/>
            <person name="Glavina del Rio T."/>
            <person name="Hammon N."/>
            <person name="Israni S."/>
            <person name="Dalin E."/>
            <person name="Tice H."/>
            <person name="Pitluck S."/>
            <person name="Munk A.C."/>
            <person name="Brettin T."/>
            <person name="Bruce D."/>
            <person name="Han C."/>
            <person name="Tapia R."/>
            <person name="Gilna P."/>
            <person name="Schmutz J."/>
            <person name="Larimer F."/>
            <person name="Land M."/>
            <person name="Hauser L."/>
            <person name="Kyrpides N."/>
            <person name="Mikhailova N."/>
            <person name="Fredrickson J."/>
            <person name="Richardson P."/>
        </authorList>
    </citation>
    <scope>NUCLEOTIDE SEQUENCE [LARGE SCALE GENOMIC DNA]</scope>
    <source>
        <strain evidence="4">ATCC BAA-1098 / SB2B</strain>
    </source>
</reference>
<keyword evidence="1" id="KW-0175">Coiled coil</keyword>